<accession>A0ABM6WD67</accession>
<name>A0ABM6WD67_9BACT</name>
<feature type="transmembrane region" description="Helical" evidence="1">
    <location>
        <begin position="366"/>
        <end position="387"/>
    </location>
</feature>
<dbReference type="Pfam" id="PF03929">
    <property type="entry name" value="PepSY_TM"/>
    <property type="match status" value="1"/>
</dbReference>
<dbReference type="RefSeq" id="WP_119078152.1">
    <property type="nucleotide sequence ID" value="NZ_CP029600.1"/>
</dbReference>
<reference evidence="2 3" key="1">
    <citation type="submission" date="2018-05" db="EMBL/GenBank/DDBJ databases">
        <title>Chitinophaga sp. nov., isolated from rhizosphere soil of Alhagi.</title>
        <authorList>
            <person name="Liu Y."/>
        </authorList>
    </citation>
    <scope>NUCLEOTIDE SEQUENCE [LARGE SCALE GENOMIC DNA]</scope>
    <source>
        <strain evidence="2 3">T22</strain>
    </source>
</reference>
<gene>
    <name evidence="2" type="ORF">DLD77_09665</name>
</gene>
<dbReference type="Proteomes" id="UP000246099">
    <property type="component" value="Chromosome"/>
</dbReference>
<keyword evidence="1" id="KW-0472">Membrane</keyword>
<dbReference type="PANTHER" id="PTHR34219">
    <property type="entry name" value="IRON-REGULATED INNER MEMBRANE PROTEIN-RELATED"/>
    <property type="match status" value="1"/>
</dbReference>
<proteinExistence type="predicted"/>
<evidence type="ECO:0000313" key="3">
    <source>
        <dbReference type="Proteomes" id="UP000246099"/>
    </source>
</evidence>
<feature type="transmembrane region" description="Helical" evidence="1">
    <location>
        <begin position="166"/>
        <end position="186"/>
    </location>
</feature>
<feature type="transmembrane region" description="Helical" evidence="1">
    <location>
        <begin position="20"/>
        <end position="44"/>
    </location>
</feature>
<evidence type="ECO:0000256" key="1">
    <source>
        <dbReference type="SAM" id="Phobius"/>
    </source>
</evidence>
<dbReference type="EMBL" id="CP029600">
    <property type="protein sequence ID" value="AWO01944.1"/>
    <property type="molecule type" value="Genomic_DNA"/>
</dbReference>
<organism evidence="2 3">
    <name type="scientific">Chitinophaga alhagiae</name>
    <dbReference type="NCBI Taxonomy" id="2203219"/>
    <lineage>
        <taxon>Bacteria</taxon>
        <taxon>Pseudomonadati</taxon>
        <taxon>Bacteroidota</taxon>
        <taxon>Chitinophagia</taxon>
        <taxon>Chitinophagales</taxon>
        <taxon>Chitinophagaceae</taxon>
        <taxon>Chitinophaga</taxon>
    </lineage>
</organism>
<evidence type="ECO:0000313" key="2">
    <source>
        <dbReference type="EMBL" id="AWO01944.1"/>
    </source>
</evidence>
<dbReference type="InterPro" id="IPR005625">
    <property type="entry name" value="PepSY-ass_TM"/>
</dbReference>
<protein>
    <submittedName>
        <fullName evidence="2">Sulfite reductase</fullName>
    </submittedName>
</protein>
<keyword evidence="3" id="KW-1185">Reference proteome</keyword>
<keyword evidence="1" id="KW-0812">Transmembrane</keyword>
<sequence length="408" mass="45153">MASVQKNPAWRKIRKIFNDIHLWMGIASGLILFVVCLSGTIYTFSTEIQEMLEPAKYKVQAPAGAERLGAETLMARVRDSLGKVTVNSITIPAAPGRVYQVNVKKVEKTEGQPPQGGRGDRGTTYLVDPYTAEIRGTPKGAGSDFFMVMFRLHRWLLLDTEIGRPIVGWATVVFALLVMTGLVIWFPQHLKAWKQGLRIRFSGNWKRINHDLHNTLGFYSSILLLIMALTGLTWSFSWYRTGLNKMLGVHKPEGAAKERPLQSAPPADSAAAPLSIAELLATADRELPYKGEYRILLPGKPTATVQLSKARTGFFAPAAGDRLQLDQYSGAVLQKEIFRDKPLNERIAASFKALHVGNVYGTFSKILYFIACLFATSLPVTGTLIWINKLRKKPAGKKKPAAVMAEAQ</sequence>
<feature type="transmembrane region" description="Helical" evidence="1">
    <location>
        <begin position="216"/>
        <end position="239"/>
    </location>
</feature>
<dbReference type="PANTHER" id="PTHR34219:SF3">
    <property type="entry name" value="BLL7967 PROTEIN"/>
    <property type="match status" value="1"/>
</dbReference>
<keyword evidence="1" id="KW-1133">Transmembrane helix</keyword>